<dbReference type="Proteomes" id="UP001165960">
    <property type="component" value="Unassembled WGS sequence"/>
</dbReference>
<accession>A0ACC2TIY1</accession>
<protein>
    <submittedName>
        <fullName evidence="1">Uncharacterized protein</fullName>
    </submittedName>
</protein>
<gene>
    <name evidence="1" type="ORF">DSO57_1004435</name>
</gene>
<name>A0ACC2TIY1_9FUNG</name>
<proteinExistence type="predicted"/>
<evidence type="ECO:0000313" key="1">
    <source>
        <dbReference type="EMBL" id="KAJ9074633.1"/>
    </source>
</evidence>
<organism evidence="1 2">
    <name type="scientific">Entomophthora muscae</name>
    <dbReference type="NCBI Taxonomy" id="34485"/>
    <lineage>
        <taxon>Eukaryota</taxon>
        <taxon>Fungi</taxon>
        <taxon>Fungi incertae sedis</taxon>
        <taxon>Zoopagomycota</taxon>
        <taxon>Entomophthoromycotina</taxon>
        <taxon>Entomophthoromycetes</taxon>
        <taxon>Entomophthorales</taxon>
        <taxon>Entomophthoraceae</taxon>
        <taxon>Entomophthora</taxon>
    </lineage>
</organism>
<sequence length="442" mass="49692">MRMSTNRKHATKEVISNTAPFVTDYERQQAERYPGMMVHGRYYLRPRVKSEAESKASGINLYMEPYICPPAPTLPKFSFAPEVNSYPSVKREALSDNINPELPAIEENGNFFSALLQHLIAFLMMLYFGIMFALRVVAYYSYVAFSQTVHFLSVFVFSSKTRFISCLLLGLASLCTFYFPVPKSMPFSNFPPEFETATPSVNPIVLTIGFGLKNFWLPSTKVIAANLYDLLPQNVSPTFSRKYFLSACRIFMELPSDLSYKWRPNLASSKVGTRIVYPDTPTFKVKTSSPGPKLVYSMEASQALEDSMEPGHCWPFSAQGGKLSFRLPFKVQPTKFLIHHPESSNEPPPSSIDLLAHIPLAGHKRGVWKIVASGALHWQASSKTSSLFAEFDTSDVNLEASHFRLMAYLDQDAGSEVQFGCVYSIDLKGKFPHEITINNLIL</sequence>
<evidence type="ECO:0000313" key="2">
    <source>
        <dbReference type="Proteomes" id="UP001165960"/>
    </source>
</evidence>
<dbReference type="EMBL" id="QTSX02002851">
    <property type="protein sequence ID" value="KAJ9074633.1"/>
    <property type="molecule type" value="Genomic_DNA"/>
</dbReference>
<keyword evidence="2" id="KW-1185">Reference proteome</keyword>
<comment type="caution">
    <text evidence="1">The sequence shown here is derived from an EMBL/GenBank/DDBJ whole genome shotgun (WGS) entry which is preliminary data.</text>
</comment>
<reference evidence="1" key="1">
    <citation type="submission" date="2022-04" db="EMBL/GenBank/DDBJ databases">
        <title>Genome of the entomopathogenic fungus Entomophthora muscae.</title>
        <authorList>
            <person name="Elya C."/>
            <person name="Lovett B.R."/>
            <person name="Lee E."/>
            <person name="Macias A.M."/>
            <person name="Hajek A.E."/>
            <person name="De Bivort B.L."/>
            <person name="Kasson M.T."/>
            <person name="De Fine Licht H.H."/>
            <person name="Stajich J.E."/>
        </authorList>
    </citation>
    <scope>NUCLEOTIDE SEQUENCE</scope>
    <source>
        <strain evidence="1">Berkeley</strain>
    </source>
</reference>